<protein>
    <recommendedName>
        <fullName evidence="2">Peptidase metallopeptidase domain-containing protein</fullName>
    </recommendedName>
</protein>
<feature type="compositionally biased region" description="Polar residues" evidence="1">
    <location>
        <begin position="16"/>
        <end position="33"/>
    </location>
</feature>
<dbReference type="SUPFAM" id="SSF55486">
    <property type="entry name" value="Metalloproteases ('zincins'), catalytic domain"/>
    <property type="match status" value="1"/>
</dbReference>
<comment type="caution">
    <text evidence="3">The sequence shown here is derived from an EMBL/GenBank/DDBJ whole genome shotgun (WGS) entry which is preliminary data.</text>
</comment>
<reference evidence="3 4" key="1">
    <citation type="submission" date="2016-12" db="EMBL/GenBank/DDBJ databases">
        <title>Draft genome sequences of seven strains of Pseudomonas fluorescens that produce 4-formylaminooxyvinylglycine.</title>
        <authorList>
            <person name="Okrent R.A."/>
            <person name="Manning V.A."/>
            <person name="Trippe K.M."/>
        </authorList>
    </citation>
    <scope>NUCLEOTIDE SEQUENCE [LARGE SCALE GENOMIC DNA]</scope>
    <source>
        <strain evidence="3 4">P5A</strain>
    </source>
</reference>
<dbReference type="OrthoDB" id="3669864at2"/>
<sequence>MITSTPTIYHAPPTLDPNSTPTTNEPPDTSAVSRTKRGVADKRYLWPQNHTITISFLDTPQATKRLVQKSIGVFAGLINLKFKFVEGNEGDIRISAHRDIQGTWSKLGTTALSTPKDQPTMHVDLNTAPADLRHYILHEFGHALGVEHEHHHPDRTVQYDEAKTYQVYNEQLGWGKGMTDHQVLRKVDPANAITTPYDRKSIMHYNVPPEMTSNNEGVAPNKTLSDADKEFLKSLYPLPRPTASEIQARRFFRKGLI</sequence>
<evidence type="ECO:0000313" key="4">
    <source>
        <dbReference type="Proteomes" id="UP000190965"/>
    </source>
</evidence>
<evidence type="ECO:0000259" key="2">
    <source>
        <dbReference type="SMART" id="SM00235"/>
    </source>
</evidence>
<dbReference type="Gene3D" id="3.40.390.10">
    <property type="entry name" value="Collagenase (Catalytic Domain)"/>
    <property type="match status" value="1"/>
</dbReference>
<feature type="domain" description="Peptidase metallopeptidase" evidence="2">
    <location>
        <begin position="42"/>
        <end position="170"/>
    </location>
</feature>
<feature type="region of interest" description="Disordered" evidence="1">
    <location>
        <begin position="1"/>
        <end position="36"/>
    </location>
</feature>
<proteinExistence type="predicted"/>
<accession>A0A1T2Y0X4</accession>
<evidence type="ECO:0000313" key="3">
    <source>
        <dbReference type="EMBL" id="OPA85705.1"/>
    </source>
</evidence>
<dbReference type="AlphaFoldDB" id="A0A1T2Y0X4"/>
<dbReference type="SMART" id="SM00235">
    <property type="entry name" value="ZnMc"/>
    <property type="match status" value="1"/>
</dbReference>
<dbReference type="InterPro" id="IPR001506">
    <property type="entry name" value="Peptidase_M12A"/>
</dbReference>
<dbReference type="PANTHER" id="PTHR10127:SF850">
    <property type="entry name" value="METALLOENDOPEPTIDASE"/>
    <property type="match status" value="1"/>
</dbReference>
<organism evidence="3 4">
    <name type="scientific">Pseudomonas fluorescens</name>
    <dbReference type="NCBI Taxonomy" id="294"/>
    <lineage>
        <taxon>Bacteria</taxon>
        <taxon>Pseudomonadati</taxon>
        <taxon>Pseudomonadota</taxon>
        <taxon>Gammaproteobacteria</taxon>
        <taxon>Pseudomonadales</taxon>
        <taxon>Pseudomonadaceae</taxon>
        <taxon>Pseudomonas</taxon>
    </lineage>
</organism>
<gene>
    <name evidence="3" type="ORF">BFW87_27080</name>
</gene>
<dbReference type="InterPro" id="IPR024079">
    <property type="entry name" value="MetalloPept_cat_dom_sf"/>
</dbReference>
<dbReference type="RefSeq" id="WP_078742789.1">
    <property type="nucleotide sequence ID" value="NZ_MSDF01000053.1"/>
</dbReference>
<dbReference type="PANTHER" id="PTHR10127">
    <property type="entry name" value="DISCOIDIN, CUB, EGF, LAMININ , AND ZINC METALLOPROTEASE DOMAIN CONTAINING"/>
    <property type="match status" value="1"/>
</dbReference>
<dbReference type="GO" id="GO:0008270">
    <property type="term" value="F:zinc ion binding"/>
    <property type="evidence" value="ECO:0007669"/>
    <property type="project" value="InterPro"/>
</dbReference>
<dbReference type="GO" id="GO:0004222">
    <property type="term" value="F:metalloendopeptidase activity"/>
    <property type="evidence" value="ECO:0007669"/>
    <property type="project" value="InterPro"/>
</dbReference>
<dbReference type="Proteomes" id="UP000190965">
    <property type="component" value="Unassembled WGS sequence"/>
</dbReference>
<dbReference type="InterPro" id="IPR006026">
    <property type="entry name" value="Peptidase_Metallo"/>
</dbReference>
<dbReference type="GO" id="GO:0006508">
    <property type="term" value="P:proteolysis"/>
    <property type="evidence" value="ECO:0007669"/>
    <property type="project" value="InterPro"/>
</dbReference>
<name>A0A1T2Y0X4_PSEFL</name>
<evidence type="ECO:0000256" key="1">
    <source>
        <dbReference type="SAM" id="MobiDB-lite"/>
    </source>
</evidence>
<dbReference type="Pfam" id="PF01400">
    <property type="entry name" value="Astacin"/>
    <property type="match status" value="1"/>
</dbReference>
<dbReference type="EMBL" id="MSDF01000053">
    <property type="protein sequence ID" value="OPA85705.1"/>
    <property type="molecule type" value="Genomic_DNA"/>
</dbReference>